<organism evidence="7 8">
    <name type="scientific">Monosporascus cannonballus</name>
    <dbReference type="NCBI Taxonomy" id="155416"/>
    <lineage>
        <taxon>Eukaryota</taxon>
        <taxon>Fungi</taxon>
        <taxon>Dikarya</taxon>
        <taxon>Ascomycota</taxon>
        <taxon>Pezizomycotina</taxon>
        <taxon>Sordariomycetes</taxon>
        <taxon>Xylariomycetidae</taxon>
        <taxon>Xylariales</taxon>
        <taxon>Xylariales incertae sedis</taxon>
        <taxon>Monosporascus</taxon>
    </lineage>
</organism>
<dbReference type="InterPro" id="IPR045851">
    <property type="entry name" value="AMP-bd_C_sf"/>
</dbReference>
<dbReference type="CDD" id="cd19542">
    <property type="entry name" value="CT_NRPS-like"/>
    <property type="match status" value="3"/>
</dbReference>
<feature type="domain" description="Carrier" evidence="6">
    <location>
        <begin position="2038"/>
        <end position="2111"/>
    </location>
</feature>
<keyword evidence="8" id="KW-1185">Reference proteome</keyword>
<dbReference type="PANTHER" id="PTHR45398:SF1">
    <property type="entry name" value="ENZYME, PUTATIVE (JCVI)-RELATED"/>
    <property type="match status" value="1"/>
</dbReference>
<dbReference type="SUPFAM" id="SSF52777">
    <property type="entry name" value="CoA-dependent acyltransferases"/>
    <property type="match status" value="12"/>
</dbReference>
<feature type="region of interest" description="Disordered" evidence="5">
    <location>
        <begin position="4106"/>
        <end position="4137"/>
    </location>
</feature>
<evidence type="ECO:0000256" key="1">
    <source>
        <dbReference type="ARBA" id="ARBA00022450"/>
    </source>
</evidence>
<feature type="domain" description="Carrier" evidence="6">
    <location>
        <begin position="4131"/>
        <end position="4207"/>
    </location>
</feature>
<keyword evidence="1" id="KW-0596">Phosphopantetheine</keyword>
<dbReference type="Pfam" id="PF00550">
    <property type="entry name" value="PP-binding"/>
    <property type="match status" value="4"/>
</dbReference>
<feature type="compositionally biased region" description="Low complexity" evidence="5">
    <location>
        <begin position="4125"/>
        <end position="4135"/>
    </location>
</feature>
<dbReference type="NCBIfam" id="TIGR01733">
    <property type="entry name" value="AA-adenyl-dom"/>
    <property type="match status" value="2"/>
</dbReference>
<dbReference type="SUPFAM" id="SSF56801">
    <property type="entry name" value="Acetyl-CoA synthetase-like"/>
    <property type="match status" value="3"/>
</dbReference>
<keyword evidence="2" id="KW-0597">Phosphoprotein</keyword>
<dbReference type="InterPro" id="IPR001242">
    <property type="entry name" value="Condensation_dom"/>
</dbReference>
<dbReference type="Proteomes" id="UP000294003">
    <property type="component" value="Unassembled WGS sequence"/>
</dbReference>
<dbReference type="Gene3D" id="3.40.50.12780">
    <property type="entry name" value="N-terminal domain of ligase-like"/>
    <property type="match status" value="4"/>
</dbReference>
<dbReference type="PANTHER" id="PTHR45398">
    <property type="match status" value="1"/>
</dbReference>
<dbReference type="CDD" id="cd19534">
    <property type="entry name" value="E_NRPS"/>
    <property type="match status" value="1"/>
</dbReference>
<feature type="domain" description="Carrier" evidence="6">
    <location>
        <begin position="534"/>
        <end position="607"/>
    </location>
</feature>
<proteinExistence type="inferred from homology"/>
<evidence type="ECO:0000259" key="6">
    <source>
        <dbReference type="PROSITE" id="PS50075"/>
    </source>
</evidence>
<gene>
    <name evidence="7" type="ORF">DL762_006431</name>
</gene>
<dbReference type="NCBIfam" id="NF003417">
    <property type="entry name" value="PRK04813.1"/>
    <property type="match status" value="4"/>
</dbReference>
<dbReference type="InterPro" id="IPR006162">
    <property type="entry name" value="Ppantetheine_attach_site"/>
</dbReference>
<evidence type="ECO:0000256" key="5">
    <source>
        <dbReference type="SAM" id="MobiDB-lite"/>
    </source>
</evidence>
<evidence type="ECO:0000256" key="3">
    <source>
        <dbReference type="ARBA" id="ARBA00022598"/>
    </source>
</evidence>
<dbReference type="Gene3D" id="3.30.559.10">
    <property type="entry name" value="Chloramphenicol acetyltransferase-like domain"/>
    <property type="match status" value="7"/>
</dbReference>
<dbReference type="Gene3D" id="1.10.1200.10">
    <property type="entry name" value="ACP-like"/>
    <property type="match status" value="4"/>
</dbReference>
<dbReference type="Gene3D" id="3.30.559.30">
    <property type="entry name" value="Nonribosomal peptide synthetase, condensation domain"/>
    <property type="match status" value="6"/>
</dbReference>
<comment type="similarity">
    <text evidence="4">Belongs to the NRP synthetase family.</text>
</comment>
<dbReference type="Pfam" id="PF00501">
    <property type="entry name" value="AMP-binding"/>
    <property type="match status" value="3"/>
</dbReference>
<protein>
    <recommendedName>
        <fullName evidence="6">Carrier domain-containing protein</fullName>
    </recommendedName>
</protein>
<accession>A0ABY0H2W4</accession>
<dbReference type="Gene3D" id="3.30.300.30">
    <property type="match status" value="3"/>
</dbReference>
<dbReference type="CDD" id="cd05918">
    <property type="entry name" value="A_NRPS_SidN3_like"/>
    <property type="match status" value="3"/>
</dbReference>
<dbReference type="PROSITE" id="PS00455">
    <property type="entry name" value="AMP_BINDING"/>
    <property type="match status" value="3"/>
</dbReference>
<dbReference type="InterPro" id="IPR042099">
    <property type="entry name" value="ANL_N_sf"/>
</dbReference>
<reference evidence="7 8" key="1">
    <citation type="submission" date="2018-06" db="EMBL/GenBank/DDBJ databases">
        <title>Complete Genomes of Monosporascus.</title>
        <authorList>
            <person name="Robinson A.J."/>
            <person name="Natvig D.O."/>
        </authorList>
    </citation>
    <scope>NUCLEOTIDE SEQUENCE [LARGE SCALE GENOMIC DNA]</scope>
    <source>
        <strain evidence="7 8">CBS 609.92</strain>
    </source>
</reference>
<dbReference type="PROSITE" id="PS50075">
    <property type="entry name" value="CARRIER"/>
    <property type="match status" value="4"/>
</dbReference>
<dbReference type="InterPro" id="IPR023213">
    <property type="entry name" value="CAT-like_dom_sf"/>
</dbReference>
<name>A0ABY0H2W4_9PEZI</name>
<dbReference type="CDD" id="cd19545">
    <property type="entry name" value="FUM14_C_NRPS-like"/>
    <property type="match status" value="1"/>
</dbReference>
<dbReference type="InterPro" id="IPR020806">
    <property type="entry name" value="PKS_PP-bd"/>
</dbReference>
<dbReference type="InterPro" id="IPR020845">
    <property type="entry name" value="AMP-binding_CS"/>
</dbReference>
<dbReference type="InterPro" id="IPR000873">
    <property type="entry name" value="AMP-dep_synth/lig_dom"/>
</dbReference>
<evidence type="ECO:0000313" key="7">
    <source>
        <dbReference type="EMBL" id="RYO82767.1"/>
    </source>
</evidence>
<feature type="domain" description="Carrier" evidence="6">
    <location>
        <begin position="3108"/>
        <end position="3185"/>
    </location>
</feature>
<dbReference type="InterPro" id="IPR009081">
    <property type="entry name" value="PP-bd_ACP"/>
</dbReference>
<dbReference type="SMART" id="SM00823">
    <property type="entry name" value="PKS_PP"/>
    <property type="match status" value="4"/>
</dbReference>
<comment type="caution">
    <text evidence="7">The sequence shown here is derived from an EMBL/GenBank/DDBJ whole genome shotgun (WGS) entry which is preliminary data.</text>
</comment>
<dbReference type="SUPFAM" id="SSF47336">
    <property type="entry name" value="ACP-like"/>
    <property type="match status" value="4"/>
</dbReference>
<sequence length="4721" mass="523344">MSPASSQLHDSFSQIKTWNQVSLKPVWRCIHDLVTEQATNNPDGLAIDAWDGQLTYHELEELSGLLASNLRQRGVRKEIKVPICFEKSKWAVVSILAILKAGGAFVPLDPAYPVDRLQGIVAATGAPILLASRDNIRLLAQGAADVVEVSGQTSEEWVKCTAGGVTVGEEVEPSNAAYVLYTSGSTGTPKGCVVEHSGFCSSARAHSRAMNITADRRVFQFASYAFDASMCEILTALTVGACICIPSEDERLNDLGGAIRRYEADWMFLTPTTLKLLDPDDVPCLRTLVVGGEASPQHLIDLWCSSSTLGRGIGTKCWVVDFEGKRHCRIDEFGELLIESPAMARGYLDDAEKTRKSFIDPPEWLRFMGVESKLYRTGDLVAYAQDGTLVYAGRVDHQVKVRGQRMELGEVEHAISMIGTVDSVIVMLFNRTLLAVVSFRDQAEKQDGVLRLQMDSSTEWRERIREVQLELSLKLPQYMIPTTWLVSKLPTSLLSGKLDRKRVADWVSSLTPDDIRRGQLQNDVDDEESGVTKTEKEMILQQCCGDTLNLHSGEIGLNRSFLELGGDSITAMQLVAKCRSRGIGVTVKDILRSKSLRQLARNANTQPNSTSAHLDDEDESEYYQPFDLSPIQRFFFEKSPDGEDHFNQSFLLELKVGATVDALRNAIEAVMERHVMLRARFRRNAAGEWLQLVCPPHEPSSYMLDHAEGLPEDKLLSTIAGFQARLDLRRGPLVAFGLWVLDSGTRVLFASCHHAVIDLVSWRVILQELEEHLQHGRISSPKTISFPRWLSLQREYFKKFDSAKALPHDIGEPQLEFWGVSRLQNKVEDIVTSNFVLDAEATTALLSAGGRSRLKAEPVDLLVGCLIFSFHNVFSERQTPVVFNEGHGREPWSPSIDVSRTVGWFTTMLPVQSQCESLIDTIIDVKDARRIAPLNGLAYFSSRYLNPKGVERYGSHQESEIIFNYEGIFQQFERSGGLFRQSPLSNPHQLSDNGSRSNRITLFEWTATVKRGRLHITVDFHRHMEHQDRILRWAEEYNALLRRLPEELMRQRPIVTRSDTLLQLPKADWIKLRRLLGPAAAESLEDLYDCTPMQEGMLISQSRDAQLYMVDITATIKPLPGVGGVDLQRLHKAWETVEVRHSALRTYFAAGLPGCGAFSQVVLRERVSKVLGEESSPCRFVVREQGDGIILMHLRISHVAADADSLGLILRDISLAYDGRLPGEDAPRYSQYIAWCEDQDDDGAREYWAKYTQGLVPCRVPATESTPEPPTYSRCNVEVPDISGIQHFCTAQNVTISHIIHAAWALVLRAYLAQDEVCFGYFASDRDMGQHGANDSVGVFVNALVCRVRLHENMTVEELVKTMREDCIDGLTNQRGCSLAKIQHDLGGQQLFNTGVSVQRAWVGIWESELCSASNVNWEETNDFGLAINVIEGDAGLEISLGYAKGTIAETQVQSIASAFGQVIRDITLGNVARKIPEVLLISKGDRSKIGSWNGPRLPAINECIHHLFKAQVKKDPNAIAIDSWDGMMTYAELDKASDVLAHDLISRLGLQVGERVPFCFEKSRWVLVSILGILKAGAAFVPLEQSHPADRLQWMATAVKARVAIVSPQYRQKLESVQNVLPLDQANFDKLNQDIDMAGFPAVTPDDIAAILFTSGSSGKPKGCVWQHRAWCSSATRQADGLYMRDSKRMLQFASYSFGASLIEMLTPLQLGATICIISDYDKMNNVEKAIAATGADAAVLPPSLLRSLNSLGSIKTLICGGESLDSLSIDRFSERIHLVAGYGSTEGAVVTCSKLMSKGLSAKCIGRPFNGSCWIVSPSNYHQLLPIGAVGELLIEGPHLAQGYLDQPEKTADGFIDDATWMPSVKYYRTGDLARFDPDTGDIYYAGRKDNMVKINGMRVELGEVEAHLKIYLPDFQAVAAELVEAESLPAMLMGFIAMGDGFDGEDPGFAETDQLQPVTAVTFDRLASRIEGLDEKLAEKLPRHMIPATYFPMRDLPLTASRKIDRVKLKSLGRRLRAAKMRLPTARRNRSHKGTLSTEMERHLKALWDNLLPGHSIGPDDNFFSLGGDSLLAMRLVKKTSSSGSLTVADVFKYPTLSAMAAAITKRSASIHGHAVEIAPFSLLGEDDKTADAMRNVAAQCGVDVTAIQDLYPCTSLQMGMLALSAKHLGSHVAHLVIDVPNCFDEARFRTAARLLVQQNPILRTRFVNGRQVLQAVVDEEPIFENVENVTEYLKEAKNRTVEFGQPLSCFVFSNDGGKATRVLVWSIHHALYDGWSIPLMMRDLGTFYDGKTDVPPPRAPFNTFVAHLESCDTNASRSFWRDYIKDTDYSIFPPLPHRGFQPAPSGYIQRRVNIGLNAVQGVTLPTVIRAAWGLTSCAYASAGDVVFGTTLTGRDTACAQIDNIVGPTIVSVPIRFKRPSSGNVKSLLQRLQSEATAMIPHQHYGLQSISKLNEVTKHACEFTSFLVVHPAEEEANDSCFRLRKDVTTDLAVFTTYAFILQCTLVPGGFIHKCNYDPRILSPEMAERVVAHFEYMIRILTQSSDREVSSIPTISPVDEQLIRQWQGPKIEGTSSCIHQLISEKVGQQPENLAVDSWDGSLTYWQLWEVSSKLAHQLIRLGVVPESRVLVCVDKSKWQIVAVLAILLAGGAFVPIDPSHPRENIQRIIDSAEADVAVIMASHNDLFPTIRNVIEIPFSLAESEDSIRVQSSVLPHNSAYVLYTSGSTGTPKGCVVEHAAFCHSALLQLHGVGLDRSSRVLNFASLSFDAAMGEILTTLILGKTICVLSEYERLNDLVAATTRLRADWAFFTPSLLSSIQPEDVRTLRVVCCGGEAMDEKLVDTWRSRVTFINGYGPTECSVFCCSNLDPTVQSPKNIGRCFSGRAWVTRADDTNALVPVGAVGELIIESPAMARGYLNDEARTAEAFVSSPKWSFMDKADVPRRVYRTGDLVFQEVDGSLVYVRRLDSQVKLRGQRFETVEIERQISRIQDVAQVAVMLYSSGAHAKLVAVISLTPLPDYAGSEIQLLDGQRVPKATEIAEKARSHLGQRLPAFMVPTCVLAVNRIPLTVGGKLDRGKINEWVRALSLHELRSYSSLRHDQTHRKPANALEISIRDIWSSVLNVQEDTISTAASFMHLGGDSISAMQVMARFRSAGIGSATVQEILQANSISELASAIQGRGNHKSTDANEDERLNSLFDLSPVQQWFFSKSPAGTSHFNQSTVLRINRPVLAGDMASAVAAVVKRHSMLRARFEQDESGNWKQKIFSVEQAGKPFAAYHLQDVKELVSIVSAAETALDISKGPVFAVRLFDMEQQQYLFVTAHHLVVDLVSWRIILRDLEDHLDRGKLSEVSPSSFRTWLEGRKGLLGGIQAPESIESNPSLDYDAFWGIEENENVFSNCQTGQFQLSEEMTAILLKSSDNPYRAEPQELMMTAIVHSFRQVFEERSLPQLHTESHGRRSQAGRADSFETVGWFTSLHPVIPHEEPADVWEALRLVKDEHRLNAARETDYLHDTFSAKEGLVTGRQIKDLEVIFNYMGRFQQMEGNSLFTNVSTSDPNLARELETKARSINPGMRRFALFDISALVDNQRLSLTFVFPRHALHQDRILAWIQSCQTTLSDILLALPYQTPTLTLSDLPLLGVDNEQLKRILSKKLPRAGVTDIRVIEDAYPCSPLQKGMLIAQLKDPRSYLVNLSFEITSSSDGKSIDLGRLSSAWRQVVNRHSIFRTLIIDDMLRDGEPCQVVLRAADADVQVVECDIEETIYENLRNVDLMLQDSRVSLPHRLVLYKGPNSRIFFKLEISHVLFDAFSVPIILREINLAYENRLPGVQGPQYSDFISHIQSQETSNALAFWKHHLEGVVPCHIPHDDSKGGTLVSGAKALEIKKIDITGILAYCQKERVTLANVLQTAWALVLRAYTKQDDVCFSYMCSGRDVPVNGVEAAIGPFISLLVCRVKLEAARRVAETATKIQDDYLASLPYQHAVSLAEIQQILGLRGRPLFNTGLSFARLPDGNHETSGLIFREVASRQSTDYDIAVNANVSGSDLRVRFTYNPIHISERQTGEVAECLVKILDGIAASGDNSSVGDVLATVPNPTTQSALLSTTSQRNDDTVSIPRKGSRPSSSPQPRTTTEAKLQKLWAEAFHLNQEEIGMDDHFHQIGGDSLMAMRICSAAREADMPMSVADIFKNPVLIDLASCVDSKRLRTETDRKVAAEDAIGITLTAIGNPSLFEHAAFQAGVSVADIEAIVEATDTQASMVAAGMKQPRTQIAYFTFDFTAEVDSHRLRAACEKLVQHHSILRTAFFGWRRRVYHVILKEIPQLDWTSHGGCDDLDKTSDAWIQASQSRNVEAGQQLTRFCFLQHNSGRSRLLLELSHAQYDGISFPLLLDGLQKHQGSVRHWRNLLRGSSVTEVASWANRRKPQPLTRTVTRTITSRSSEFACALKAAWAGVLARMNGTSDVVFGQLVSGRNLSFPGAEQVLGACVQTVPVRANIADRMTWGDLMRQLRQQQIDSIPHETLGMSRIINDCTDWSSRTRLSTVVNHLNVGELQQMDCSFGGTRCRVSCTAPPDDSADLGIASIVRGDHVDVSLAFADNVIPASYAQGLADMLCSNIQSCLNCPDASVMPTGDSVNEDPPLLNVHPIVRRAWDAVLGGGQEFGVRDGNRPYWDFWDNDFAAAQLATHFKSSGMDLQTDDVVEMPTMALQSELVVERLGHN</sequence>
<dbReference type="PROSITE" id="PS00012">
    <property type="entry name" value="PHOSPHOPANTETHEINE"/>
    <property type="match status" value="1"/>
</dbReference>
<evidence type="ECO:0000313" key="8">
    <source>
        <dbReference type="Proteomes" id="UP000294003"/>
    </source>
</evidence>
<evidence type="ECO:0000256" key="4">
    <source>
        <dbReference type="ARBA" id="ARBA00029454"/>
    </source>
</evidence>
<dbReference type="InterPro" id="IPR036736">
    <property type="entry name" value="ACP-like_sf"/>
</dbReference>
<dbReference type="InterPro" id="IPR010071">
    <property type="entry name" value="AA_adenyl_dom"/>
</dbReference>
<dbReference type="Pfam" id="PF00668">
    <property type="entry name" value="Condensation"/>
    <property type="match status" value="7"/>
</dbReference>
<keyword evidence="3" id="KW-0436">Ligase</keyword>
<evidence type="ECO:0000256" key="2">
    <source>
        <dbReference type="ARBA" id="ARBA00022553"/>
    </source>
</evidence>
<dbReference type="EMBL" id="QJNS01000206">
    <property type="protein sequence ID" value="RYO82767.1"/>
    <property type="molecule type" value="Genomic_DNA"/>
</dbReference>